<name>A0ABR2YCJ4_9CHLO</name>
<dbReference type="SUPFAM" id="SSF55729">
    <property type="entry name" value="Acyl-CoA N-acyltransferases (Nat)"/>
    <property type="match status" value="1"/>
</dbReference>
<dbReference type="PANTHER" id="PTHR42791">
    <property type="entry name" value="GNAT FAMILY ACETYLTRANSFERASE"/>
    <property type="match status" value="1"/>
</dbReference>
<dbReference type="InterPro" id="IPR000182">
    <property type="entry name" value="GNAT_dom"/>
</dbReference>
<dbReference type="InterPro" id="IPR016181">
    <property type="entry name" value="Acyl_CoA_acyltransferase"/>
</dbReference>
<comment type="caution">
    <text evidence="2">The sequence shown here is derived from an EMBL/GenBank/DDBJ whole genome shotgun (WGS) entry which is preliminary data.</text>
</comment>
<accession>A0ABR2YCJ4</accession>
<keyword evidence="3" id="KW-1185">Reference proteome</keyword>
<dbReference type="CDD" id="cd04301">
    <property type="entry name" value="NAT_SF"/>
    <property type="match status" value="1"/>
</dbReference>
<dbReference type="Proteomes" id="UP001491310">
    <property type="component" value="Unassembled WGS sequence"/>
</dbReference>
<dbReference type="Gene3D" id="3.40.630.30">
    <property type="match status" value="1"/>
</dbReference>
<dbReference type="EMBL" id="JALJOT010000016">
    <property type="protein sequence ID" value="KAK9902231.1"/>
    <property type="molecule type" value="Genomic_DNA"/>
</dbReference>
<dbReference type="PROSITE" id="PS51186">
    <property type="entry name" value="GNAT"/>
    <property type="match status" value="1"/>
</dbReference>
<protein>
    <recommendedName>
        <fullName evidence="1">N-acetyltransferase domain-containing protein</fullName>
    </recommendedName>
</protein>
<gene>
    <name evidence="2" type="ORF">WJX75_008709</name>
</gene>
<evidence type="ECO:0000313" key="2">
    <source>
        <dbReference type="EMBL" id="KAK9902231.1"/>
    </source>
</evidence>
<dbReference type="InterPro" id="IPR052523">
    <property type="entry name" value="Trichothecene_AcTrans"/>
</dbReference>
<reference evidence="2 3" key="1">
    <citation type="journal article" date="2024" name="Nat. Commun.">
        <title>Phylogenomics reveals the evolutionary origins of lichenization in chlorophyte algae.</title>
        <authorList>
            <person name="Puginier C."/>
            <person name="Libourel C."/>
            <person name="Otte J."/>
            <person name="Skaloud P."/>
            <person name="Haon M."/>
            <person name="Grisel S."/>
            <person name="Petersen M."/>
            <person name="Berrin J.G."/>
            <person name="Delaux P.M."/>
            <person name="Dal Grande F."/>
            <person name="Keller J."/>
        </authorList>
    </citation>
    <scope>NUCLEOTIDE SEQUENCE [LARGE SCALE GENOMIC DNA]</scope>
    <source>
        <strain evidence="2 3">SAG 216-7</strain>
    </source>
</reference>
<proteinExistence type="predicted"/>
<sequence length="215" mass="24537">MASKSEILAFHREDEIAAQVRDTFQVAMHDDAIARYLARSSTYRQFWDVLIDHYLTPTRSDLNFVIEGTKAAMLARIYPDEKASMWGEILHTLRLLPHFPLNKWLAAKKLEDTMVSRKNEFGKEHGRYIYVFLLGTRPEFQGQGLGSALLQHVNAIADAEGMHCFLESSSEGSRRLYMRHGYVEREVFKAAPDAPPMFFMSRPPSKQLTTAIGAL</sequence>
<feature type="domain" description="N-acetyltransferase" evidence="1">
    <location>
        <begin position="52"/>
        <end position="205"/>
    </location>
</feature>
<organism evidence="2 3">
    <name type="scientific">Coccomyxa subellipsoidea</name>
    <dbReference type="NCBI Taxonomy" id="248742"/>
    <lineage>
        <taxon>Eukaryota</taxon>
        <taxon>Viridiplantae</taxon>
        <taxon>Chlorophyta</taxon>
        <taxon>core chlorophytes</taxon>
        <taxon>Trebouxiophyceae</taxon>
        <taxon>Trebouxiophyceae incertae sedis</taxon>
        <taxon>Coccomyxaceae</taxon>
        <taxon>Coccomyxa</taxon>
    </lineage>
</organism>
<evidence type="ECO:0000313" key="3">
    <source>
        <dbReference type="Proteomes" id="UP001491310"/>
    </source>
</evidence>
<dbReference type="PANTHER" id="PTHR42791:SF1">
    <property type="entry name" value="N-ACETYLTRANSFERASE DOMAIN-CONTAINING PROTEIN"/>
    <property type="match status" value="1"/>
</dbReference>
<evidence type="ECO:0000259" key="1">
    <source>
        <dbReference type="PROSITE" id="PS51186"/>
    </source>
</evidence>
<dbReference type="Pfam" id="PF13508">
    <property type="entry name" value="Acetyltransf_7"/>
    <property type="match status" value="1"/>
</dbReference>